<evidence type="ECO:0000313" key="2">
    <source>
        <dbReference type="Proteomes" id="UP000479000"/>
    </source>
</evidence>
<dbReference type="Proteomes" id="UP000479000">
    <property type="component" value="Unassembled WGS sequence"/>
</dbReference>
<gene>
    <name evidence="1" type="ORF">NTEN_LOCUS9283</name>
</gene>
<dbReference type="AlphaFoldDB" id="A0A6H5GJ06"/>
<evidence type="ECO:0000313" key="1">
    <source>
        <dbReference type="EMBL" id="CAB0003806.1"/>
    </source>
</evidence>
<dbReference type="OrthoDB" id="277931at2759"/>
<organism evidence="1 2">
    <name type="scientific">Nesidiocoris tenuis</name>
    <dbReference type="NCBI Taxonomy" id="355587"/>
    <lineage>
        <taxon>Eukaryota</taxon>
        <taxon>Metazoa</taxon>
        <taxon>Ecdysozoa</taxon>
        <taxon>Arthropoda</taxon>
        <taxon>Hexapoda</taxon>
        <taxon>Insecta</taxon>
        <taxon>Pterygota</taxon>
        <taxon>Neoptera</taxon>
        <taxon>Paraneoptera</taxon>
        <taxon>Hemiptera</taxon>
        <taxon>Heteroptera</taxon>
        <taxon>Panheteroptera</taxon>
        <taxon>Cimicomorpha</taxon>
        <taxon>Miridae</taxon>
        <taxon>Dicyphina</taxon>
        <taxon>Nesidiocoris</taxon>
    </lineage>
</organism>
<name>A0A6H5GJ06_9HEMI</name>
<protein>
    <submittedName>
        <fullName evidence="1">Uncharacterized protein</fullName>
    </submittedName>
</protein>
<proteinExistence type="predicted"/>
<sequence length="126" mass="14126">MSETEAEYPPNAFEGSEIGIEEEDLLDLSKTLTDAGKYSYAGLCAITLHELFYYNDRDRIFCHQCLKCIIQHLELPSSVEPIMDLLLKGDMVNSVDSFSEILKTETVLEGNLRPILQDLIAIAVQA</sequence>
<dbReference type="EMBL" id="CADCXU010013878">
    <property type="protein sequence ID" value="CAB0003806.1"/>
    <property type="molecule type" value="Genomic_DNA"/>
</dbReference>
<accession>A0A6H5GJ06</accession>
<reference evidence="1 2" key="1">
    <citation type="submission" date="2020-02" db="EMBL/GenBank/DDBJ databases">
        <authorList>
            <person name="Ferguson B K."/>
        </authorList>
    </citation>
    <scope>NUCLEOTIDE SEQUENCE [LARGE SCALE GENOMIC DNA]</scope>
</reference>
<feature type="non-terminal residue" evidence="1">
    <location>
        <position position="126"/>
    </location>
</feature>
<keyword evidence="2" id="KW-1185">Reference proteome</keyword>